<feature type="transmembrane region" description="Helical" evidence="6">
    <location>
        <begin position="383"/>
        <end position="406"/>
    </location>
</feature>
<gene>
    <name evidence="9" type="ORF">F0361_09030</name>
</gene>
<organism evidence="9 10">
    <name type="scientific">Maribacter flavus</name>
    <dbReference type="NCBI Taxonomy" id="1658664"/>
    <lineage>
        <taxon>Bacteria</taxon>
        <taxon>Pseudomonadati</taxon>
        <taxon>Bacteroidota</taxon>
        <taxon>Flavobacteriia</taxon>
        <taxon>Flavobacteriales</taxon>
        <taxon>Flavobacteriaceae</taxon>
        <taxon>Maribacter</taxon>
    </lineage>
</organism>
<dbReference type="AlphaFoldDB" id="A0A5B2U129"/>
<comment type="subcellular location">
    <subcellularLocation>
        <location evidence="1">Cell membrane</location>
        <topology evidence="1">Multi-pass membrane protein</topology>
    </subcellularLocation>
</comment>
<evidence type="ECO:0000259" key="7">
    <source>
        <dbReference type="Pfam" id="PF03772"/>
    </source>
</evidence>
<feature type="transmembrane region" description="Helical" evidence="6">
    <location>
        <begin position="250"/>
        <end position="272"/>
    </location>
</feature>
<feature type="transmembrane region" description="Helical" evidence="6">
    <location>
        <begin position="504"/>
        <end position="521"/>
    </location>
</feature>
<keyword evidence="4 6" id="KW-1133">Transmembrane helix</keyword>
<dbReference type="Pfam" id="PF03772">
    <property type="entry name" value="Competence"/>
    <property type="match status" value="1"/>
</dbReference>
<evidence type="ECO:0000256" key="4">
    <source>
        <dbReference type="ARBA" id="ARBA00022989"/>
    </source>
</evidence>
<feature type="transmembrane region" description="Helical" evidence="6">
    <location>
        <begin position="478"/>
        <end position="497"/>
    </location>
</feature>
<keyword evidence="5 6" id="KW-0472">Membrane</keyword>
<comment type="caution">
    <text evidence="9">The sequence shown here is derived from an EMBL/GenBank/DDBJ whole genome shotgun (WGS) entry which is preliminary data.</text>
</comment>
<feature type="transmembrane region" description="Helical" evidence="6">
    <location>
        <begin position="329"/>
        <end position="349"/>
    </location>
</feature>
<evidence type="ECO:0000313" key="9">
    <source>
        <dbReference type="EMBL" id="KAA2219715.1"/>
    </source>
</evidence>
<feature type="transmembrane region" description="Helical" evidence="6">
    <location>
        <begin position="31"/>
        <end position="48"/>
    </location>
</feature>
<dbReference type="RefSeq" id="WP_154918113.1">
    <property type="nucleotide sequence ID" value="NZ_VUOE01000001.1"/>
</dbReference>
<keyword evidence="2" id="KW-1003">Cell membrane</keyword>
<evidence type="ECO:0000313" key="10">
    <source>
        <dbReference type="Proteomes" id="UP000323188"/>
    </source>
</evidence>
<dbReference type="GO" id="GO:0005886">
    <property type="term" value="C:plasma membrane"/>
    <property type="evidence" value="ECO:0007669"/>
    <property type="project" value="UniProtKB-SubCell"/>
</dbReference>
<evidence type="ECO:0000256" key="5">
    <source>
        <dbReference type="ARBA" id="ARBA00023136"/>
    </source>
</evidence>
<sequence length="672" mass="76415">MRLLAFVPIKGTLLLILGILIGFFFPLPLEYCFGILLVSFAILGYLFIRKDIKGSRFEILAGVSVILLGMFSYVQYQPIHYDHHFSKIATTDTSQLHLKIRETLKPNAYSQNYIASVLTVDNKKSVGQLLVNQPLDSASKLLTVDQELVVRSTILEMHPPVNPHQFDFKKYMERNGVYHSLKLSDEDFVSLPHPSRTLIGYAQEIRSDIIQKLKKENFGTEQLSIIQALLLGERANISEETYSNYVDAGAVHILAVSGLHVGILLLLIQFLLKPMHSIPHGKKISLLLTVLFLWAFAFIAGLSPSIIRACAMFTFVAYAMYLNRPSNSFNILALSMFFILLVINPNLLFQVGFQMSYAAVFAIVWMYPLLQRWWHPKNRIVRYLWQLLSVSIAAQLGVLPISLFYFHQFPGLFFIANLLIVPFLGVILGMGICIIFLSLLDIAPSQLISVYNMIIGLMNRIVGWIADQETFVFKSISFDSVQLLLGYLLIGYLLYAFSKTNYKHLMLFLGFLLMFQGYTMYQEYKSDNIKEILLLHQIKNSVLLDRNGKNLHVFTTDTTNAKSLIANYSVQERITQTDYLPIKNSYLINGTSLQIIDSLGVYLPLNSSSIMLLTASPKINLERVILETNPMEVIADGSNYPSFIESWKATCEKYDIPFHYTGEMGYYAFDIE</sequence>
<feature type="transmembrane region" description="Helical" evidence="6">
    <location>
        <begin position="412"/>
        <end position="440"/>
    </location>
</feature>
<feature type="transmembrane region" description="Helical" evidence="6">
    <location>
        <begin position="7"/>
        <end position="25"/>
    </location>
</feature>
<keyword evidence="3 6" id="KW-0812">Transmembrane</keyword>
<accession>A0A5B2U129</accession>
<dbReference type="InterPro" id="IPR025405">
    <property type="entry name" value="DUF4131"/>
</dbReference>
<dbReference type="Pfam" id="PF13567">
    <property type="entry name" value="DUF4131"/>
    <property type="match status" value="1"/>
</dbReference>
<dbReference type="InterPro" id="IPR004477">
    <property type="entry name" value="ComEC_N"/>
</dbReference>
<feature type="domain" description="DUF4131" evidence="8">
    <location>
        <begin position="27"/>
        <end position="187"/>
    </location>
</feature>
<dbReference type="PANTHER" id="PTHR30619">
    <property type="entry name" value="DNA INTERNALIZATION/COMPETENCE PROTEIN COMEC/REC2"/>
    <property type="match status" value="1"/>
</dbReference>
<feature type="transmembrane region" description="Helical" evidence="6">
    <location>
        <begin position="284"/>
        <end position="300"/>
    </location>
</feature>
<reference evidence="9 10" key="1">
    <citation type="submission" date="2019-09" db="EMBL/GenBank/DDBJ databases">
        <authorList>
            <person name="Khan S.A."/>
            <person name="Jeon C.O."/>
            <person name="Chun B.H."/>
            <person name="Jeong S.E."/>
        </authorList>
    </citation>
    <scope>NUCLEOTIDE SEQUENCE [LARGE SCALE GENOMIC DNA]</scope>
    <source>
        <strain evidence="9 10">KCTC 42508</strain>
    </source>
</reference>
<evidence type="ECO:0000256" key="6">
    <source>
        <dbReference type="SAM" id="Phobius"/>
    </source>
</evidence>
<feature type="domain" description="ComEC/Rec2-related protein" evidence="7">
    <location>
        <begin position="229"/>
        <end position="498"/>
    </location>
</feature>
<proteinExistence type="predicted"/>
<evidence type="ECO:0000256" key="3">
    <source>
        <dbReference type="ARBA" id="ARBA00022692"/>
    </source>
</evidence>
<evidence type="ECO:0000259" key="8">
    <source>
        <dbReference type="Pfam" id="PF13567"/>
    </source>
</evidence>
<protein>
    <submittedName>
        <fullName evidence="9">ComEC family competence protein</fullName>
    </submittedName>
</protein>
<dbReference type="PANTHER" id="PTHR30619:SF1">
    <property type="entry name" value="RECOMBINATION PROTEIN 2"/>
    <property type="match status" value="1"/>
</dbReference>
<dbReference type="NCBIfam" id="TIGR00360">
    <property type="entry name" value="ComEC_N-term"/>
    <property type="match status" value="1"/>
</dbReference>
<dbReference type="InterPro" id="IPR052159">
    <property type="entry name" value="Competence_DNA_uptake"/>
</dbReference>
<feature type="transmembrane region" description="Helical" evidence="6">
    <location>
        <begin position="447"/>
        <end position="466"/>
    </location>
</feature>
<dbReference type="Proteomes" id="UP000323188">
    <property type="component" value="Unassembled WGS sequence"/>
</dbReference>
<name>A0A5B2U129_9FLAO</name>
<feature type="transmembrane region" description="Helical" evidence="6">
    <location>
        <begin position="355"/>
        <end position="371"/>
    </location>
</feature>
<evidence type="ECO:0000256" key="1">
    <source>
        <dbReference type="ARBA" id="ARBA00004651"/>
    </source>
</evidence>
<evidence type="ECO:0000256" key="2">
    <source>
        <dbReference type="ARBA" id="ARBA00022475"/>
    </source>
</evidence>
<dbReference type="EMBL" id="VUOE01000001">
    <property type="protein sequence ID" value="KAA2219715.1"/>
    <property type="molecule type" value="Genomic_DNA"/>
</dbReference>